<dbReference type="OrthoDB" id="1914410at2759"/>
<protein>
    <submittedName>
        <fullName evidence="2">RGS1-HXK1-interacting protein 1 isoform X1</fullName>
    </submittedName>
</protein>
<gene>
    <name evidence="2" type="primary">LOC110790431</name>
</gene>
<evidence type="ECO:0000313" key="1">
    <source>
        <dbReference type="Proteomes" id="UP000813463"/>
    </source>
</evidence>
<dbReference type="AlphaFoldDB" id="A0A9R0JXM6"/>
<accession>A0A9R0JXM6</accession>
<dbReference type="GeneID" id="110790431"/>
<reference evidence="1" key="1">
    <citation type="journal article" date="2021" name="Nat. Commun.">
        <title>Genomic analyses provide insights into spinach domestication and the genetic basis of agronomic traits.</title>
        <authorList>
            <person name="Cai X."/>
            <person name="Sun X."/>
            <person name="Xu C."/>
            <person name="Sun H."/>
            <person name="Wang X."/>
            <person name="Ge C."/>
            <person name="Zhang Z."/>
            <person name="Wang Q."/>
            <person name="Fei Z."/>
            <person name="Jiao C."/>
            <person name="Wang Q."/>
        </authorList>
    </citation>
    <scope>NUCLEOTIDE SEQUENCE [LARGE SCALE GENOMIC DNA]</scope>
    <source>
        <strain evidence="1">cv. Varoflay</strain>
    </source>
</reference>
<dbReference type="PANTHER" id="PTHR34554:SF2">
    <property type="entry name" value="RGS1-HXK1-INTERACTING PROTEIN 1"/>
    <property type="match status" value="1"/>
</dbReference>
<keyword evidence="1" id="KW-1185">Reference proteome</keyword>
<sequence>MEEEVAGSSANAVSKGEEQIEQLPKTWHSFISDEFPRSFTESTDAALRFLHYDSSTPLRGLQDLIPEIKHKYFDYEYALIKKFKDGLAIGLQHPTMTVGITLAASFLLIRRPRNFLLRHTVGRFQSEEAQFVRAENNVKDLKFSVDLMKKESRKLLDRATLAEQEMTNGQTNLMNVGKQLRHLAKSVDHAQTQAADVVDLLREIPSREALQLRAEVASVASLLKQQRTGLEKRMVKITEMGVQV</sequence>
<reference evidence="2" key="2">
    <citation type="submission" date="2025-08" db="UniProtKB">
        <authorList>
            <consortium name="RefSeq"/>
        </authorList>
    </citation>
    <scope>IDENTIFICATION</scope>
    <source>
        <tissue evidence="2">Leaf</tissue>
    </source>
</reference>
<dbReference type="KEGG" id="soe:110790431"/>
<evidence type="ECO:0000313" key="2">
    <source>
        <dbReference type="RefSeq" id="XP_021850901.1"/>
    </source>
</evidence>
<organism evidence="1 2">
    <name type="scientific">Spinacia oleracea</name>
    <name type="common">Spinach</name>
    <dbReference type="NCBI Taxonomy" id="3562"/>
    <lineage>
        <taxon>Eukaryota</taxon>
        <taxon>Viridiplantae</taxon>
        <taxon>Streptophyta</taxon>
        <taxon>Embryophyta</taxon>
        <taxon>Tracheophyta</taxon>
        <taxon>Spermatophyta</taxon>
        <taxon>Magnoliopsida</taxon>
        <taxon>eudicotyledons</taxon>
        <taxon>Gunneridae</taxon>
        <taxon>Pentapetalae</taxon>
        <taxon>Caryophyllales</taxon>
        <taxon>Chenopodiaceae</taxon>
        <taxon>Chenopodioideae</taxon>
        <taxon>Anserineae</taxon>
        <taxon>Spinacia</taxon>
    </lineage>
</organism>
<dbReference type="InterPro" id="IPR053284">
    <property type="entry name" value="RGS1-HXK1_interactor"/>
</dbReference>
<name>A0A9R0JXM6_SPIOL</name>
<proteinExistence type="predicted"/>
<dbReference type="PANTHER" id="PTHR34554">
    <property type="entry name" value="RGS1-HXK1-INTERACTING PROTEIN 1"/>
    <property type="match status" value="1"/>
</dbReference>
<dbReference type="RefSeq" id="XP_021850901.1">
    <property type="nucleotide sequence ID" value="XM_021995209.2"/>
</dbReference>
<dbReference type="Proteomes" id="UP000813463">
    <property type="component" value="Chromosome 4"/>
</dbReference>